<evidence type="ECO:0000313" key="3">
    <source>
        <dbReference type="EMBL" id="OXM87281.1"/>
    </source>
</evidence>
<sequence length="163" mass="18243">MKLLESIEQAFRNVKQPNPHELRGIIGGLGLTSDLLAPWIEEPGLLPYGRKVMYQSANVEVIVVHLPQGTETFIHDHGASVGCAFVLEGALTNRIYRLGREGYAYEEAAHVIEPGKFLYAPRGQIHQMSNAGPGRLVSFHVYAPKLSETKMFYTYEQVLDYVI</sequence>
<keyword evidence="3" id="KW-0560">Oxidoreductase</keyword>
<dbReference type="GO" id="GO:0016702">
    <property type="term" value="F:oxidoreductase activity, acting on single donors with incorporation of molecular oxygen, incorporation of two atoms of oxygen"/>
    <property type="evidence" value="ECO:0007669"/>
    <property type="project" value="InterPro"/>
</dbReference>
<dbReference type="GO" id="GO:0005506">
    <property type="term" value="F:iron ion binding"/>
    <property type="evidence" value="ECO:0007669"/>
    <property type="project" value="InterPro"/>
</dbReference>
<dbReference type="AlphaFoldDB" id="A0A229UVI1"/>
<feature type="binding site" evidence="2">
    <location>
        <position position="126"/>
    </location>
    <ligand>
        <name>Fe cation</name>
        <dbReference type="ChEBI" id="CHEBI:24875"/>
        <note>catalytic</note>
    </ligand>
</feature>
<keyword evidence="2" id="KW-0408">Iron</keyword>
<feature type="binding site" evidence="2">
    <location>
        <position position="75"/>
    </location>
    <ligand>
        <name>Fe cation</name>
        <dbReference type="ChEBI" id="CHEBI:24875"/>
        <note>catalytic</note>
    </ligand>
</feature>
<evidence type="ECO:0000313" key="4">
    <source>
        <dbReference type="Proteomes" id="UP000215509"/>
    </source>
</evidence>
<evidence type="ECO:0000256" key="2">
    <source>
        <dbReference type="PIRSR" id="PIRSR610300-51"/>
    </source>
</evidence>
<dbReference type="EMBL" id="NMQW01000008">
    <property type="protein sequence ID" value="OXM87281.1"/>
    <property type="molecule type" value="Genomic_DNA"/>
</dbReference>
<reference evidence="3 4" key="1">
    <citation type="submission" date="2017-07" db="EMBL/GenBank/DDBJ databases">
        <title>Genome sequencing and assembly of Paenibacillus rigui.</title>
        <authorList>
            <person name="Mayilraj S."/>
        </authorList>
    </citation>
    <scope>NUCLEOTIDE SEQUENCE [LARGE SCALE GENOMIC DNA]</scope>
    <source>
        <strain evidence="3 4">JCM 16352</strain>
    </source>
</reference>
<organism evidence="3 4">
    <name type="scientific">Paenibacillus rigui</name>
    <dbReference type="NCBI Taxonomy" id="554312"/>
    <lineage>
        <taxon>Bacteria</taxon>
        <taxon>Bacillati</taxon>
        <taxon>Bacillota</taxon>
        <taxon>Bacilli</taxon>
        <taxon>Bacillales</taxon>
        <taxon>Paenibacillaceae</taxon>
        <taxon>Paenibacillus</taxon>
    </lineage>
</organism>
<dbReference type="CDD" id="cd10548">
    <property type="entry name" value="cupin_CDO"/>
    <property type="match status" value="1"/>
</dbReference>
<comment type="similarity">
    <text evidence="1">Belongs to the cysteine dioxygenase family.</text>
</comment>
<dbReference type="RefSeq" id="WP_094014029.1">
    <property type="nucleotide sequence ID" value="NZ_NMQW01000008.1"/>
</dbReference>
<gene>
    <name evidence="3" type="ORF">CF651_06490</name>
</gene>
<dbReference type="InterPro" id="IPR014710">
    <property type="entry name" value="RmlC-like_jellyroll"/>
</dbReference>
<dbReference type="InterPro" id="IPR011051">
    <property type="entry name" value="RmlC_Cupin_sf"/>
</dbReference>
<evidence type="ECO:0000256" key="1">
    <source>
        <dbReference type="ARBA" id="ARBA00006622"/>
    </source>
</evidence>
<name>A0A229UVI1_9BACL</name>
<dbReference type="SUPFAM" id="SSF51182">
    <property type="entry name" value="RmlC-like cupins"/>
    <property type="match status" value="1"/>
</dbReference>
<dbReference type="Gene3D" id="2.60.120.10">
    <property type="entry name" value="Jelly Rolls"/>
    <property type="match status" value="1"/>
</dbReference>
<keyword evidence="4" id="KW-1185">Reference proteome</keyword>
<dbReference type="InterPro" id="IPR010300">
    <property type="entry name" value="CDO_1"/>
</dbReference>
<keyword evidence="2" id="KW-0479">Metal-binding</keyword>
<keyword evidence="3" id="KW-0223">Dioxygenase</keyword>
<proteinExistence type="inferred from homology"/>
<dbReference type="OrthoDB" id="7059163at2"/>
<feature type="binding site" evidence="2">
    <location>
        <position position="77"/>
    </location>
    <ligand>
        <name>Fe cation</name>
        <dbReference type="ChEBI" id="CHEBI:24875"/>
        <note>catalytic</note>
    </ligand>
</feature>
<comment type="caution">
    <text evidence="3">The sequence shown here is derived from an EMBL/GenBank/DDBJ whole genome shotgun (WGS) entry which is preliminary data.</text>
</comment>
<protein>
    <submittedName>
        <fullName evidence="3">Cysteine dioxygenase</fullName>
    </submittedName>
</protein>
<accession>A0A229UVI1</accession>
<dbReference type="Pfam" id="PF05995">
    <property type="entry name" value="CDO_I"/>
    <property type="match status" value="1"/>
</dbReference>
<dbReference type="Proteomes" id="UP000215509">
    <property type="component" value="Unassembled WGS sequence"/>
</dbReference>